<comment type="caution">
    <text evidence="2">The sequence shown here is derived from an EMBL/GenBank/DDBJ whole genome shotgun (WGS) entry which is preliminary data.</text>
</comment>
<evidence type="ECO:0000313" key="2">
    <source>
        <dbReference type="EMBL" id="GEU61792.1"/>
    </source>
</evidence>
<name>A0A6L2LMS8_TANCI</name>
<protein>
    <submittedName>
        <fullName evidence="2">RNA-directed DNA polymerase, eukaryota</fullName>
    </submittedName>
</protein>
<sequence length="529" mass="61079">MENLNKSFVSVLKRGSHSHVTPEITKPALVLDETCIKEFNFGMSLMGRVKDVSAIPKLPCIISKEGFQNVKLSYLGGMWVLFEFDSLASKEKFINHFELDAWFPNFQEDDQDDLSSNGESQEGDVANKVDNNESDVDRVSKSSFMHENDTAHKDVNSCKKREVGSHSEGPFNIYEQVSTCDYFVTLMGTWALNSFKLLIISVYAPQELNERRELWDTFIDWWEGDTVIMGDFNEVRLEHERVGSTFNRQGAIAFNNFISLACLIDLLLEGYAFTWAHKKINIQQNLSEVDKLIDQGKSNDEILIKRITLLNDLQELNNRNAMKISQKAKIRWSIEGDENSKYFHGIMNKKRSQLTNCETLANEEWISKPHRVKNEFFTHSKKQFSPIQAPGICFDFTFLTRLSSDQVQDIERTVTYEEAKRAVWDCGTNKSPSQMDFPLNFTIRIGQQLMMTRLCVVLPYLISDVQSDFIANHQILDGPFILNELLSWCKFKNLNGMIFKIDFEKAFDSVKWDYLDETLKAFGFWLKMA</sequence>
<dbReference type="AlphaFoldDB" id="A0A6L2LMS8"/>
<keyword evidence="2" id="KW-0548">Nucleotidyltransferase</keyword>
<dbReference type="Gene3D" id="3.60.10.10">
    <property type="entry name" value="Endonuclease/exonuclease/phosphatase"/>
    <property type="match status" value="1"/>
</dbReference>
<keyword evidence="2" id="KW-0808">Transferase</keyword>
<keyword evidence="2" id="KW-0695">RNA-directed DNA polymerase</keyword>
<accession>A0A6L2LMS8</accession>
<dbReference type="InterPro" id="IPR036691">
    <property type="entry name" value="Endo/exonu/phosph_ase_sf"/>
</dbReference>
<proteinExistence type="predicted"/>
<dbReference type="SUPFAM" id="SSF56219">
    <property type="entry name" value="DNase I-like"/>
    <property type="match status" value="1"/>
</dbReference>
<evidence type="ECO:0000256" key="1">
    <source>
        <dbReference type="SAM" id="MobiDB-lite"/>
    </source>
</evidence>
<dbReference type="GO" id="GO:0003964">
    <property type="term" value="F:RNA-directed DNA polymerase activity"/>
    <property type="evidence" value="ECO:0007669"/>
    <property type="project" value="UniProtKB-KW"/>
</dbReference>
<organism evidence="2">
    <name type="scientific">Tanacetum cinerariifolium</name>
    <name type="common">Dalmatian daisy</name>
    <name type="synonym">Chrysanthemum cinerariifolium</name>
    <dbReference type="NCBI Taxonomy" id="118510"/>
    <lineage>
        <taxon>Eukaryota</taxon>
        <taxon>Viridiplantae</taxon>
        <taxon>Streptophyta</taxon>
        <taxon>Embryophyta</taxon>
        <taxon>Tracheophyta</taxon>
        <taxon>Spermatophyta</taxon>
        <taxon>Magnoliopsida</taxon>
        <taxon>eudicotyledons</taxon>
        <taxon>Gunneridae</taxon>
        <taxon>Pentapetalae</taxon>
        <taxon>asterids</taxon>
        <taxon>campanulids</taxon>
        <taxon>Asterales</taxon>
        <taxon>Asteraceae</taxon>
        <taxon>Asteroideae</taxon>
        <taxon>Anthemideae</taxon>
        <taxon>Anthemidinae</taxon>
        <taxon>Tanacetum</taxon>
    </lineage>
</organism>
<reference evidence="2" key="1">
    <citation type="journal article" date="2019" name="Sci. Rep.">
        <title>Draft genome of Tanacetum cinerariifolium, the natural source of mosquito coil.</title>
        <authorList>
            <person name="Yamashiro T."/>
            <person name="Shiraishi A."/>
            <person name="Satake H."/>
            <person name="Nakayama K."/>
        </authorList>
    </citation>
    <scope>NUCLEOTIDE SEQUENCE</scope>
</reference>
<feature type="region of interest" description="Disordered" evidence="1">
    <location>
        <begin position="111"/>
        <end position="132"/>
    </location>
</feature>
<gene>
    <name evidence="2" type="ORF">Tci_033770</name>
</gene>
<dbReference type="EMBL" id="BKCJ010004562">
    <property type="protein sequence ID" value="GEU61792.1"/>
    <property type="molecule type" value="Genomic_DNA"/>
</dbReference>